<organism evidence="2 3">
    <name type="scientific">Bosea spartocytisi</name>
    <dbReference type="NCBI Taxonomy" id="2773451"/>
    <lineage>
        <taxon>Bacteria</taxon>
        <taxon>Pseudomonadati</taxon>
        <taxon>Pseudomonadota</taxon>
        <taxon>Alphaproteobacteria</taxon>
        <taxon>Hyphomicrobiales</taxon>
        <taxon>Boseaceae</taxon>
        <taxon>Bosea</taxon>
    </lineage>
</organism>
<protein>
    <submittedName>
        <fullName evidence="2">Uncharacterized protein</fullName>
    </submittedName>
</protein>
<dbReference type="Proteomes" id="UP000619295">
    <property type="component" value="Unassembled WGS sequence"/>
</dbReference>
<reference evidence="2" key="1">
    <citation type="submission" date="2020-09" db="EMBL/GenBank/DDBJ databases">
        <title>Bosea spartocytisi sp. nov. a root nodule endophyte of Spartocytisus supranubius in the high mountain ecosystem fo the Teide National Park (Canary Islands, Spain).</title>
        <authorList>
            <person name="Pulido-Suarez L."/>
            <person name="Peix A."/>
            <person name="Igual J.M."/>
            <person name="Socas-Perez N."/>
            <person name="Velazquez E."/>
            <person name="Flores-Felix J.D."/>
            <person name="Leon-Barrios M."/>
        </authorList>
    </citation>
    <scope>NUCLEOTIDE SEQUENCE</scope>
    <source>
        <strain evidence="2">SSUT16</strain>
    </source>
</reference>
<dbReference type="EMBL" id="JACXWY010000004">
    <property type="protein sequence ID" value="MBD3845536.1"/>
    <property type="molecule type" value="Genomic_DNA"/>
</dbReference>
<evidence type="ECO:0000313" key="3">
    <source>
        <dbReference type="Proteomes" id="UP000619295"/>
    </source>
</evidence>
<name>A0A927E9X5_9HYPH</name>
<evidence type="ECO:0000256" key="1">
    <source>
        <dbReference type="SAM" id="MobiDB-lite"/>
    </source>
</evidence>
<gene>
    <name evidence="2" type="ORF">IED13_07500</name>
</gene>
<accession>A0A927E9X5</accession>
<comment type="caution">
    <text evidence="2">The sequence shown here is derived from an EMBL/GenBank/DDBJ whole genome shotgun (WGS) entry which is preliminary data.</text>
</comment>
<sequence>MPSARPRPIGIGHNGGPPLQERKRRAETGKGTIGRYFDWRFAHRKAWKKPREVAISRQEKAEALGLTYEEYSLEIMERGYYPQPEHVETIKSRRAQRRKDGGVVGQSLKGMKLS</sequence>
<dbReference type="RefSeq" id="WP_051987535.1">
    <property type="nucleotide sequence ID" value="NZ_JACXWY010000004.1"/>
</dbReference>
<keyword evidence="3" id="KW-1185">Reference proteome</keyword>
<evidence type="ECO:0000313" key="2">
    <source>
        <dbReference type="EMBL" id="MBD3845536.1"/>
    </source>
</evidence>
<dbReference type="AlphaFoldDB" id="A0A927E9X5"/>
<proteinExistence type="predicted"/>
<feature type="region of interest" description="Disordered" evidence="1">
    <location>
        <begin position="1"/>
        <end position="29"/>
    </location>
</feature>
<feature type="region of interest" description="Disordered" evidence="1">
    <location>
        <begin position="90"/>
        <end position="114"/>
    </location>
</feature>